<dbReference type="VEuPathDB" id="VectorBase:LOC119184222"/>
<dbReference type="Proteomes" id="UP000821866">
    <property type="component" value="Chromosome 1"/>
</dbReference>
<keyword evidence="3" id="KW-1185">Reference proteome</keyword>
<evidence type="ECO:0000256" key="1">
    <source>
        <dbReference type="SAM" id="Phobius"/>
    </source>
</evidence>
<proteinExistence type="predicted"/>
<sequence length="233" mass="26244">MIQLLGARIRARARSCCNGRGSENGENTCWRADNATDDAGCLTSHAQFICGFWERRSTFEQWLLVLCSSVVLVTCVTLTYTFYYAREYGKGQSNETALSAAHMFCHVTQLNGSSRLASSTTTARRSCARTQVRLHVIPRCRTNASSLLAAIELKDTLNLNRDPCKNFYEYACSLWSSRYPIPDDMGHYSVHHFVRDEVTKKIFGNIPSVVFFGYTFLISHPIIPRLGRVGTHP</sequence>
<evidence type="ECO:0000313" key="3">
    <source>
        <dbReference type="Proteomes" id="UP000821866"/>
    </source>
</evidence>
<organism evidence="2 3">
    <name type="scientific">Rhipicephalus microplus</name>
    <name type="common">Cattle tick</name>
    <name type="synonym">Boophilus microplus</name>
    <dbReference type="NCBI Taxonomy" id="6941"/>
    <lineage>
        <taxon>Eukaryota</taxon>
        <taxon>Metazoa</taxon>
        <taxon>Ecdysozoa</taxon>
        <taxon>Arthropoda</taxon>
        <taxon>Chelicerata</taxon>
        <taxon>Arachnida</taxon>
        <taxon>Acari</taxon>
        <taxon>Parasitiformes</taxon>
        <taxon>Ixodida</taxon>
        <taxon>Ixodoidea</taxon>
        <taxon>Ixodidae</taxon>
        <taxon>Rhipicephalinae</taxon>
        <taxon>Rhipicephalus</taxon>
        <taxon>Boophilus</taxon>
    </lineage>
</organism>
<accession>A0A9J6F0Y5</accession>
<dbReference type="Gene3D" id="1.10.1380.10">
    <property type="entry name" value="Neutral endopeptidase , domain2"/>
    <property type="match status" value="1"/>
</dbReference>
<keyword evidence="1" id="KW-0472">Membrane</keyword>
<evidence type="ECO:0008006" key="4">
    <source>
        <dbReference type="Google" id="ProtNLM"/>
    </source>
</evidence>
<comment type="caution">
    <text evidence="2">The sequence shown here is derived from an EMBL/GenBank/DDBJ whole genome shotgun (WGS) entry which is preliminary data.</text>
</comment>
<evidence type="ECO:0000313" key="2">
    <source>
        <dbReference type="EMBL" id="KAH8040100.1"/>
    </source>
</evidence>
<dbReference type="GO" id="GO:0006508">
    <property type="term" value="P:proteolysis"/>
    <property type="evidence" value="ECO:0007669"/>
    <property type="project" value="InterPro"/>
</dbReference>
<dbReference type="GO" id="GO:0004222">
    <property type="term" value="F:metalloendopeptidase activity"/>
    <property type="evidence" value="ECO:0007669"/>
    <property type="project" value="InterPro"/>
</dbReference>
<dbReference type="AlphaFoldDB" id="A0A9J6F0Y5"/>
<gene>
    <name evidence="2" type="ORF">HPB51_009356</name>
</gene>
<dbReference type="InterPro" id="IPR024079">
    <property type="entry name" value="MetalloPept_cat_dom_sf"/>
</dbReference>
<dbReference type="EMBL" id="JABSTU010000001">
    <property type="protein sequence ID" value="KAH8040100.1"/>
    <property type="molecule type" value="Genomic_DNA"/>
</dbReference>
<feature type="transmembrane region" description="Helical" evidence="1">
    <location>
        <begin position="62"/>
        <end position="83"/>
    </location>
</feature>
<dbReference type="Gene3D" id="3.40.390.10">
    <property type="entry name" value="Collagenase (Catalytic Domain)"/>
    <property type="match status" value="1"/>
</dbReference>
<keyword evidence="1" id="KW-1133">Transmembrane helix</keyword>
<reference evidence="2" key="1">
    <citation type="journal article" date="2020" name="Cell">
        <title>Large-Scale Comparative Analyses of Tick Genomes Elucidate Their Genetic Diversity and Vector Capacities.</title>
        <authorList>
            <consortium name="Tick Genome and Microbiome Consortium (TIGMIC)"/>
            <person name="Jia N."/>
            <person name="Wang J."/>
            <person name="Shi W."/>
            <person name="Du L."/>
            <person name="Sun Y."/>
            <person name="Zhan W."/>
            <person name="Jiang J.F."/>
            <person name="Wang Q."/>
            <person name="Zhang B."/>
            <person name="Ji P."/>
            <person name="Bell-Sakyi L."/>
            <person name="Cui X.M."/>
            <person name="Yuan T.T."/>
            <person name="Jiang B.G."/>
            <person name="Yang W.F."/>
            <person name="Lam T.T."/>
            <person name="Chang Q.C."/>
            <person name="Ding S.J."/>
            <person name="Wang X.J."/>
            <person name="Zhu J.G."/>
            <person name="Ruan X.D."/>
            <person name="Zhao L."/>
            <person name="Wei J.T."/>
            <person name="Ye R.Z."/>
            <person name="Que T.C."/>
            <person name="Du C.H."/>
            <person name="Zhou Y.H."/>
            <person name="Cheng J.X."/>
            <person name="Dai P.F."/>
            <person name="Guo W.B."/>
            <person name="Han X.H."/>
            <person name="Huang E.J."/>
            <person name="Li L.F."/>
            <person name="Wei W."/>
            <person name="Gao Y.C."/>
            <person name="Liu J.Z."/>
            <person name="Shao H.Z."/>
            <person name="Wang X."/>
            <person name="Wang C.C."/>
            <person name="Yang T.C."/>
            <person name="Huo Q.B."/>
            <person name="Li W."/>
            <person name="Chen H.Y."/>
            <person name="Chen S.E."/>
            <person name="Zhou L.G."/>
            <person name="Ni X.B."/>
            <person name="Tian J.H."/>
            <person name="Sheng Y."/>
            <person name="Liu T."/>
            <person name="Pan Y.S."/>
            <person name="Xia L.Y."/>
            <person name="Li J."/>
            <person name="Zhao F."/>
            <person name="Cao W.C."/>
        </authorList>
    </citation>
    <scope>NUCLEOTIDE SEQUENCE</scope>
    <source>
        <strain evidence="2">Rmic-2018</strain>
    </source>
</reference>
<reference evidence="2" key="2">
    <citation type="submission" date="2021-09" db="EMBL/GenBank/DDBJ databases">
        <authorList>
            <person name="Jia N."/>
            <person name="Wang J."/>
            <person name="Shi W."/>
            <person name="Du L."/>
            <person name="Sun Y."/>
            <person name="Zhan W."/>
            <person name="Jiang J."/>
            <person name="Wang Q."/>
            <person name="Zhang B."/>
            <person name="Ji P."/>
            <person name="Sakyi L.B."/>
            <person name="Cui X."/>
            <person name="Yuan T."/>
            <person name="Jiang B."/>
            <person name="Yang W."/>
            <person name="Lam T.T.-Y."/>
            <person name="Chang Q."/>
            <person name="Ding S."/>
            <person name="Wang X."/>
            <person name="Zhu J."/>
            <person name="Ruan X."/>
            <person name="Zhao L."/>
            <person name="Wei J."/>
            <person name="Que T."/>
            <person name="Du C."/>
            <person name="Cheng J."/>
            <person name="Dai P."/>
            <person name="Han X."/>
            <person name="Huang E."/>
            <person name="Gao Y."/>
            <person name="Liu J."/>
            <person name="Shao H."/>
            <person name="Ye R."/>
            <person name="Li L."/>
            <person name="Wei W."/>
            <person name="Wang X."/>
            <person name="Wang C."/>
            <person name="Huo Q."/>
            <person name="Li W."/>
            <person name="Guo W."/>
            <person name="Chen H."/>
            <person name="Chen S."/>
            <person name="Zhou L."/>
            <person name="Zhou L."/>
            <person name="Ni X."/>
            <person name="Tian J."/>
            <person name="Zhou Y."/>
            <person name="Sheng Y."/>
            <person name="Liu T."/>
            <person name="Pan Y."/>
            <person name="Xia L."/>
            <person name="Li J."/>
            <person name="Zhao F."/>
            <person name="Cao W."/>
        </authorList>
    </citation>
    <scope>NUCLEOTIDE SEQUENCE</scope>
    <source>
        <strain evidence="2">Rmic-2018</strain>
        <tissue evidence="2">Larvae</tissue>
    </source>
</reference>
<dbReference type="InterPro" id="IPR042089">
    <property type="entry name" value="Peptidase_M13_dom_2"/>
</dbReference>
<dbReference type="PROSITE" id="PS51885">
    <property type="entry name" value="NEPRILYSIN"/>
    <property type="match status" value="1"/>
</dbReference>
<protein>
    <recommendedName>
        <fullName evidence="4">Peptidase M13 N-terminal domain-containing protein</fullName>
    </recommendedName>
</protein>
<dbReference type="SUPFAM" id="SSF55486">
    <property type="entry name" value="Metalloproteases ('zincins'), catalytic domain"/>
    <property type="match status" value="1"/>
</dbReference>
<name>A0A9J6F0Y5_RHIMP</name>
<feature type="transmembrane region" description="Helical" evidence="1">
    <location>
        <begin position="202"/>
        <end position="223"/>
    </location>
</feature>
<keyword evidence="1" id="KW-0812">Transmembrane</keyword>
<dbReference type="InterPro" id="IPR000718">
    <property type="entry name" value="Peptidase_M13"/>
</dbReference>